<sequence>MEEEGIRVGDNPKTKSMVKPPDDPKNDTHRIGVQSVVDVTEQDSDTNNQVLDNNLGSQLNEAANNNSDLSLRHLSKARTENRQENISREKSVPPKAIGGVQIRLDSAKASNQ</sequence>
<dbReference type="Proteomes" id="UP000823775">
    <property type="component" value="Unassembled WGS sequence"/>
</dbReference>
<feature type="compositionally biased region" description="Basic and acidic residues" evidence="1">
    <location>
        <begin position="20"/>
        <end position="30"/>
    </location>
</feature>
<protein>
    <submittedName>
        <fullName evidence="2">Uncharacterized protein</fullName>
    </submittedName>
</protein>
<reference evidence="2 3" key="1">
    <citation type="journal article" date="2021" name="BMC Genomics">
        <title>Datura genome reveals duplications of psychoactive alkaloid biosynthetic genes and high mutation rate following tissue culture.</title>
        <authorList>
            <person name="Rajewski A."/>
            <person name="Carter-House D."/>
            <person name="Stajich J."/>
            <person name="Litt A."/>
        </authorList>
    </citation>
    <scope>NUCLEOTIDE SEQUENCE [LARGE SCALE GENOMIC DNA]</scope>
    <source>
        <strain evidence="2">AR-01</strain>
    </source>
</reference>
<keyword evidence="3" id="KW-1185">Reference proteome</keyword>
<name>A0ABS8VP33_DATST</name>
<organism evidence="2 3">
    <name type="scientific">Datura stramonium</name>
    <name type="common">Jimsonweed</name>
    <name type="synonym">Common thornapple</name>
    <dbReference type="NCBI Taxonomy" id="4076"/>
    <lineage>
        <taxon>Eukaryota</taxon>
        <taxon>Viridiplantae</taxon>
        <taxon>Streptophyta</taxon>
        <taxon>Embryophyta</taxon>
        <taxon>Tracheophyta</taxon>
        <taxon>Spermatophyta</taxon>
        <taxon>Magnoliopsida</taxon>
        <taxon>eudicotyledons</taxon>
        <taxon>Gunneridae</taxon>
        <taxon>Pentapetalae</taxon>
        <taxon>asterids</taxon>
        <taxon>lamiids</taxon>
        <taxon>Solanales</taxon>
        <taxon>Solanaceae</taxon>
        <taxon>Solanoideae</taxon>
        <taxon>Datureae</taxon>
        <taxon>Datura</taxon>
    </lineage>
</organism>
<feature type="compositionally biased region" description="Basic and acidic residues" evidence="1">
    <location>
        <begin position="1"/>
        <end position="13"/>
    </location>
</feature>
<feature type="region of interest" description="Disordered" evidence="1">
    <location>
        <begin position="1"/>
        <end position="30"/>
    </location>
</feature>
<feature type="region of interest" description="Disordered" evidence="1">
    <location>
        <begin position="78"/>
        <end position="112"/>
    </location>
</feature>
<feature type="compositionally biased region" description="Basic and acidic residues" evidence="1">
    <location>
        <begin position="78"/>
        <end position="92"/>
    </location>
</feature>
<accession>A0ABS8VP33</accession>
<comment type="caution">
    <text evidence="2">The sequence shown here is derived from an EMBL/GenBank/DDBJ whole genome shotgun (WGS) entry which is preliminary data.</text>
</comment>
<evidence type="ECO:0000256" key="1">
    <source>
        <dbReference type="SAM" id="MobiDB-lite"/>
    </source>
</evidence>
<dbReference type="EMBL" id="JACEIK010005457">
    <property type="protein sequence ID" value="MCE0481559.1"/>
    <property type="molecule type" value="Genomic_DNA"/>
</dbReference>
<evidence type="ECO:0000313" key="3">
    <source>
        <dbReference type="Proteomes" id="UP000823775"/>
    </source>
</evidence>
<gene>
    <name evidence="2" type="ORF">HAX54_039382</name>
</gene>
<evidence type="ECO:0000313" key="2">
    <source>
        <dbReference type="EMBL" id="MCE0481559.1"/>
    </source>
</evidence>
<proteinExistence type="predicted"/>